<dbReference type="RefSeq" id="WP_027447809.1">
    <property type="nucleotide sequence ID" value="NZ_AVPF01000004.1"/>
</dbReference>
<protein>
    <submittedName>
        <fullName evidence="2">Uncharacterized protein</fullName>
    </submittedName>
</protein>
<feature type="region of interest" description="Disordered" evidence="1">
    <location>
        <begin position="39"/>
        <end position="66"/>
    </location>
</feature>
<reference evidence="2 3" key="1">
    <citation type="submission" date="2013-08" db="EMBL/GenBank/DDBJ databases">
        <authorList>
            <person name="Huang J."/>
            <person name="Wang G."/>
        </authorList>
    </citation>
    <scope>NUCLEOTIDE SEQUENCE [LARGE SCALE GENOMIC DNA]</scope>
    <source>
        <strain evidence="2 3">BH030004</strain>
    </source>
</reference>
<keyword evidence="3" id="KW-1185">Reference proteome</keyword>
<organism evidence="2 3">
    <name type="scientific">Pontibacillus marinus BH030004 = DSM 16465</name>
    <dbReference type="NCBI Taxonomy" id="1385511"/>
    <lineage>
        <taxon>Bacteria</taxon>
        <taxon>Bacillati</taxon>
        <taxon>Bacillota</taxon>
        <taxon>Bacilli</taxon>
        <taxon>Bacillales</taxon>
        <taxon>Bacillaceae</taxon>
        <taxon>Pontibacillus</taxon>
    </lineage>
</organism>
<dbReference type="Proteomes" id="UP000030403">
    <property type="component" value="Unassembled WGS sequence"/>
</dbReference>
<comment type="caution">
    <text evidence="2">The sequence shown here is derived from an EMBL/GenBank/DDBJ whole genome shotgun (WGS) entry which is preliminary data.</text>
</comment>
<evidence type="ECO:0000313" key="3">
    <source>
        <dbReference type="Proteomes" id="UP000030403"/>
    </source>
</evidence>
<gene>
    <name evidence="2" type="ORF">N783_13280</name>
</gene>
<dbReference type="AlphaFoldDB" id="A0A0A5GIR8"/>
<evidence type="ECO:0000313" key="2">
    <source>
        <dbReference type="EMBL" id="KGX91015.1"/>
    </source>
</evidence>
<feature type="region of interest" description="Disordered" evidence="1">
    <location>
        <begin position="1"/>
        <end position="21"/>
    </location>
</feature>
<dbReference type="EMBL" id="AVPF01000004">
    <property type="protein sequence ID" value="KGX91015.1"/>
    <property type="molecule type" value="Genomic_DNA"/>
</dbReference>
<name>A0A0A5GIR8_9BACI</name>
<accession>A0A0A5GIR8</accession>
<evidence type="ECO:0000256" key="1">
    <source>
        <dbReference type="SAM" id="MobiDB-lite"/>
    </source>
</evidence>
<sequence length="66" mass="7179">MNIPSNQKGFGQNQLNHNTQLSSMDKAIRKEKVNGDGLIHIINDSPSNAEAEKGHPTLGNVVDRKA</sequence>
<proteinExistence type="predicted"/>